<dbReference type="Proteomes" id="UP000887565">
    <property type="component" value="Unplaced"/>
</dbReference>
<reference evidence="2" key="1">
    <citation type="submission" date="2022-11" db="UniProtKB">
        <authorList>
            <consortium name="WormBaseParasite"/>
        </authorList>
    </citation>
    <scope>IDENTIFICATION</scope>
</reference>
<evidence type="ECO:0000313" key="2">
    <source>
        <dbReference type="WBParaSite" id="nRc.2.0.1.t04226-RA"/>
    </source>
</evidence>
<name>A0A915HRS3_ROMCU</name>
<dbReference type="WBParaSite" id="nRc.2.0.1.t04226-RA">
    <property type="protein sequence ID" value="nRc.2.0.1.t04226-RA"/>
    <property type="gene ID" value="nRc.2.0.1.g04226"/>
</dbReference>
<protein>
    <submittedName>
        <fullName evidence="2">Uncharacterized protein</fullName>
    </submittedName>
</protein>
<dbReference type="AlphaFoldDB" id="A0A915HRS3"/>
<accession>A0A915HRS3</accession>
<sequence>MYLDHQNKIDHITSTIVNKFKNSISCFKSVSDLFIDLQCKYFSNRWAVNIGNNAINPLGPKSIVQIVDDLRIATDNKSATLYTNSGDLSINANQHASSLLSKKFFRSSIDKASALSKGRMISLTIGNPIGSQDLYPIVDANREPPSCSLEHVQQAQYR</sequence>
<proteinExistence type="predicted"/>
<evidence type="ECO:0000313" key="1">
    <source>
        <dbReference type="Proteomes" id="UP000887565"/>
    </source>
</evidence>
<organism evidence="1 2">
    <name type="scientific">Romanomermis culicivorax</name>
    <name type="common">Nematode worm</name>
    <dbReference type="NCBI Taxonomy" id="13658"/>
    <lineage>
        <taxon>Eukaryota</taxon>
        <taxon>Metazoa</taxon>
        <taxon>Ecdysozoa</taxon>
        <taxon>Nematoda</taxon>
        <taxon>Enoplea</taxon>
        <taxon>Dorylaimia</taxon>
        <taxon>Mermithida</taxon>
        <taxon>Mermithoidea</taxon>
        <taxon>Mermithidae</taxon>
        <taxon>Romanomermis</taxon>
    </lineage>
</organism>
<keyword evidence="1" id="KW-1185">Reference proteome</keyword>